<organism evidence="6">
    <name type="scientific">uncultured Gemmatimonadota bacterium</name>
    <dbReference type="NCBI Taxonomy" id="203437"/>
    <lineage>
        <taxon>Bacteria</taxon>
        <taxon>Pseudomonadati</taxon>
        <taxon>Gemmatimonadota</taxon>
        <taxon>environmental samples</taxon>
    </lineage>
</organism>
<evidence type="ECO:0000313" key="6">
    <source>
        <dbReference type="EMBL" id="CAA9297764.1"/>
    </source>
</evidence>
<keyword evidence="4" id="KW-0812">Transmembrane</keyword>
<name>A0A6J4K7T8_9BACT</name>
<gene>
    <name evidence="6" type="ORF">AVDCRST_MAG68-123</name>
</gene>
<keyword evidence="4" id="KW-0472">Membrane</keyword>
<dbReference type="CDD" id="cd07989">
    <property type="entry name" value="LPLAT_AGPAT-like"/>
    <property type="match status" value="1"/>
</dbReference>
<dbReference type="PANTHER" id="PTHR10434:SF11">
    <property type="entry name" value="1-ACYL-SN-GLYCEROL-3-PHOSPHATE ACYLTRANSFERASE"/>
    <property type="match status" value="1"/>
</dbReference>
<dbReference type="Pfam" id="PF01553">
    <property type="entry name" value="Acyltransferase"/>
    <property type="match status" value="1"/>
</dbReference>
<dbReference type="AlphaFoldDB" id="A0A6J4K7T8"/>
<keyword evidence="2 6" id="KW-0808">Transferase</keyword>
<dbReference type="SMART" id="SM00563">
    <property type="entry name" value="PlsC"/>
    <property type="match status" value="1"/>
</dbReference>
<dbReference type="PANTHER" id="PTHR10434">
    <property type="entry name" value="1-ACYL-SN-GLYCEROL-3-PHOSPHATE ACYLTRANSFERASE"/>
    <property type="match status" value="1"/>
</dbReference>
<evidence type="ECO:0000256" key="3">
    <source>
        <dbReference type="ARBA" id="ARBA00023315"/>
    </source>
</evidence>
<proteinExistence type="predicted"/>
<dbReference type="EC" id="2.3.1.51" evidence="6"/>
<accession>A0A6J4K7T8</accession>
<evidence type="ECO:0000256" key="1">
    <source>
        <dbReference type="ARBA" id="ARBA00005189"/>
    </source>
</evidence>
<dbReference type="SUPFAM" id="SSF69593">
    <property type="entry name" value="Glycerol-3-phosphate (1)-acyltransferase"/>
    <property type="match status" value="1"/>
</dbReference>
<evidence type="ECO:0000256" key="2">
    <source>
        <dbReference type="ARBA" id="ARBA00022679"/>
    </source>
</evidence>
<evidence type="ECO:0000259" key="5">
    <source>
        <dbReference type="SMART" id="SM00563"/>
    </source>
</evidence>
<evidence type="ECO:0000256" key="4">
    <source>
        <dbReference type="SAM" id="Phobius"/>
    </source>
</evidence>
<dbReference type="EMBL" id="CADCTW010000013">
    <property type="protein sequence ID" value="CAA9297764.1"/>
    <property type="molecule type" value="Genomic_DNA"/>
</dbReference>
<protein>
    <submittedName>
        <fullName evidence="6">Acyl-CoA:1-acyl-sn-glycerol-3-phosphate acyltransferase</fullName>
        <ecNumber evidence="6">2.3.1.51</ecNumber>
    </submittedName>
</protein>
<keyword evidence="4" id="KW-1133">Transmembrane helix</keyword>
<dbReference type="GO" id="GO:0003841">
    <property type="term" value="F:1-acylglycerol-3-phosphate O-acyltransferase activity"/>
    <property type="evidence" value="ECO:0007669"/>
    <property type="project" value="UniProtKB-EC"/>
</dbReference>
<reference evidence="6" key="1">
    <citation type="submission" date="2020-02" db="EMBL/GenBank/DDBJ databases">
        <authorList>
            <person name="Meier V. D."/>
        </authorList>
    </citation>
    <scope>NUCLEOTIDE SEQUENCE</scope>
    <source>
        <strain evidence="6">AVDCRST_MAG68</strain>
    </source>
</reference>
<dbReference type="GO" id="GO:0006654">
    <property type="term" value="P:phosphatidic acid biosynthetic process"/>
    <property type="evidence" value="ECO:0007669"/>
    <property type="project" value="TreeGrafter"/>
</dbReference>
<feature type="domain" description="Phospholipid/glycerol acyltransferase" evidence="5">
    <location>
        <begin position="76"/>
        <end position="189"/>
    </location>
</feature>
<sequence length="249" mass="28024">MILRILSVWVWLCSTLVVLVWVPWMGLLWLLTARADPGRYTVGRWFRRAAVVVVALNPLWKFRTTGVRIHDPRRPYVAVANHESFADIFLISHLPWEMKWLSKEAIFKIPMMGWMMRMAGDIAVRRGEARSRAEALEECRDRLSKGVSVMIMPEGTRSATGELQPFRDGAFRLAVEMGCPILPIAVAGTRDAIPKGTWVINRARAVARVLPPVETAGLTMADVPALRDRVRAMIGEARDGLFRELAAPV</sequence>
<comment type="pathway">
    <text evidence="1">Lipid metabolism.</text>
</comment>
<keyword evidence="3 6" id="KW-0012">Acyltransferase</keyword>
<dbReference type="InterPro" id="IPR002123">
    <property type="entry name" value="Plipid/glycerol_acylTrfase"/>
</dbReference>
<feature type="transmembrane region" description="Helical" evidence="4">
    <location>
        <begin position="6"/>
        <end position="31"/>
    </location>
</feature>